<dbReference type="PANTHER" id="PTHR13234">
    <property type="entry name" value="GAMMA-INTERFERON INDUCIBLE LYSOSOMAL THIOL REDUCTASE GILT"/>
    <property type="match status" value="1"/>
</dbReference>
<sequence length="246" mass="26297">MTRSAVLLLCAACVCGLALVASAAEDRGALPLAVERVPRVLIELFVMSRCPDARRAEDRFNEVLKQVHSIVDLRTLYIAGEGPDGSVACKHGPAECAGNVQQLCAALHGRHGIARGEDPFQRGWSFLQCQNNKFSDVGSEELAEECLEAAGFSGVRAAAARACWSGPEGGALLRYSAAEARRRGAAKSCTVYVDGQYRCTHDSAQWYDCPGGSEVSDFVNTLCASYRRLTGRWPEDVCGPEPGAAA</sequence>
<dbReference type="OrthoDB" id="958254at2759"/>
<dbReference type="GO" id="GO:0016671">
    <property type="term" value="F:oxidoreductase activity, acting on a sulfur group of donors, disulfide as acceptor"/>
    <property type="evidence" value="ECO:0007669"/>
    <property type="project" value="InterPro"/>
</dbReference>
<keyword evidence="5" id="KW-0325">Glycoprotein</keyword>
<dbReference type="STRING" id="33097.A0A150FZ87"/>
<dbReference type="PANTHER" id="PTHR13234:SF8">
    <property type="entry name" value="GAMMA-INTERFERON-INDUCIBLE LYSOSOMAL THIOL REDUCTASE"/>
    <property type="match status" value="1"/>
</dbReference>
<dbReference type="InterPro" id="IPR004911">
    <property type="entry name" value="Interferon-induced_GILT"/>
</dbReference>
<dbReference type="Gene3D" id="3.40.30.10">
    <property type="entry name" value="Glutaredoxin"/>
    <property type="match status" value="1"/>
</dbReference>
<evidence type="ECO:0000256" key="2">
    <source>
        <dbReference type="ARBA" id="ARBA00005679"/>
    </source>
</evidence>
<proteinExistence type="inferred from homology"/>
<comment type="subcellular location">
    <subcellularLocation>
        <location evidence="1">Secreted</location>
    </subcellularLocation>
</comment>
<evidence type="ECO:0000256" key="3">
    <source>
        <dbReference type="ARBA" id="ARBA00022525"/>
    </source>
</evidence>
<dbReference type="EMBL" id="LSYV01000112">
    <property type="protein sequence ID" value="KXZ42899.1"/>
    <property type="molecule type" value="Genomic_DNA"/>
</dbReference>
<evidence type="ECO:0000256" key="4">
    <source>
        <dbReference type="ARBA" id="ARBA00022729"/>
    </source>
</evidence>
<evidence type="ECO:0000256" key="5">
    <source>
        <dbReference type="ARBA" id="ARBA00023180"/>
    </source>
</evidence>
<comment type="similarity">
    <text evidence="2">Belongs to the GILT family.</text>
</comment>
<dbReference type="GO" id="GO:0005576">
    <property type="term" value="C:extracellular region"/>
    <property type="evidence" value="ECO:0007669"/>
    <property type="project" value="UniProtKB-SubCell"/>
</dbReference>
<keyword evidence="4 6" id="KW-0732">Signal</keyword>
<accession>A0A150FZ87</accession>
<comment type="caution">
    <text evidence="7">The sequence shown here is derived from an EMBL/GenBank/DDBJ whole genome shotgun (WGS) entry which is preliminary data.</text>
</comment>
<evidence type="ECO:0000256" key="6">
    <source>
        <dbReference type="SAM" id="SignalP"/>
    </source>
</evidence>
<dbReference type="AlphaFoldDB" id="A0A150FZ87"/>
<reference evidence="8" key="1">
    <citation type="journal article" date="2016" name="Nat. Commun.">
        <title>The Gonium pectorale genome demonstrates co-option of cell cycle regulation during the evolution of multicellularity.</title>
        <authorList>
            <person name="Hanschen E.R."/>
            <person name="Marriage T.N."/>
            <person name="Ferris P.J."/>
            <person name="Hamaji T."/>
            <person name="Toyoda A."/>
            <person name="Fujiyama A."/>
            <person name="Neme R."/>
            <person name="Noguchi H."/>
            <person name="Minakuchi Y."/>
            <person name="Suzuki M."/>
            <person name="Kawai-Toyooka H."/>
            <person name="Smith D.R."/>
            <person name="Sparks H."/>
            <person name="Anderson J."/>
            <person name="Bakaric R."/>
            <person name="Luria V."/>
            <person name="Karger A."/>
            <person name="Kirschner M.W."/>
            <person name="Durand P.M."/>
            <person name="Michod R.E."/>
            <person name="Nozaki H."/>
            <person name="Olson B.J."/>
        </authorList>
    </citation>
    <scope>NUCLEOTIDE SEQUENCE [LARGE SCALE GENOMIC DNA]</scope>
    <source>
        <strain evidence="8">NIES-2863</strain>
    </source>
</reference>
<organism evidence="7 8">
    <name type="scientific">Gonium pectorale</name>
    <name type="common">Green alga</name>
    <dbReference type="NCBI Taxonomy" id="33097"/>
    <lineage>
        <taxon>Eukaryota</taxon>
        <taxon>Viridiplantae</taxon>
        <taxon>Chlorophyta</taxon>
        <taxon>core chlorophytes</taxon>
        <taxon>Chlorophyceae</taxon>
        <taxon>CS clade</taxon>
        <taxon>Chlamydomonadales</taxon>
        <taxon>Volvocaceae</taxon>
        <taxon>Gonium</taxon>
    </lineage>
</organism>
<dbReference type="Pfam" id="PF03227">
    <property type="entry name" value="GILT"/>
    <property type="match status" value="1"/>
</dbReference>
<feature type="signal peptide" evidence="6">
    <location>
        <begin position="1"/>
        <end position="23"/>
    </location>
</feature>
<gene>
    <name evidence="7" type="ORF">GPECTOR_112g269</name>
</gene>
<evidence type="ECO:0000256" key="1">
    <source>
        <dbReference type="ARBA" id="ARBA00004613"/>
    </source>
</evidence>
<dbReference type="Proteomes" id="UP000075714">
    <property type="component" value="Unassembled WGS sequence"/>
</dbReference>
<evidence type="ECO:0008006" key="9">
    <source>
        <dbReference type="Google" id="ProtNLM"/>
    </source>
</evidence>
<name>A0A150FZ87_GONPE</name>
<protein>
    <recommendedName>
        <fullName evidence="9">Gamma-interferon-inducible lysosomal thiol reductase</fullName>
    </recommendedName>
</protein>
<keyword evidence="8" id="KW-1185">Reference proteome</keyword>
<evidence type="ECO:0000313" key="8">
    <source>
        <dbReference type="Proteomes" id="UP000075714"/>
    </source>
</evidence>
<feature type="chain" id="PRO_5007561833" description="Gamma-interferon-inducible lysosomal thiol reductase" evidence="6">
    <location>
        <begin position="24"/>
        <end position="246"/>
    </location>
</feature>
<evidence type="ECO:0000313" key="7">
    <source>
        <dbReference type="EMBL" id="KXZ42899.1"/>
    </source>
</evidence>
<keyword evidence="3" id="KW-0964">Secreted</keyword>